<dbReference type="CDD" id="cd00093">
    <property type="entry name" value="HTH_XRE"/>
    <property type="match status" value="1"/>
</dbReference>
<dbReference type="SUPFAM" id="SSF47413">
    <property type="entry name" value="lambda repressor-like DNA-binding domains"/>
    <property type="match status" value="1"/>
</dbReference>
<dbReference type="InterPro" id="IPR050807">
    <property type="entry name" value="TransReg_Diox_bact_type"/>
</dbReference>
<dbReference type="Proteomes" id="UP000237947">
    <property type="component" value="Chromosome"/>
</dbReference>
<reference evidence="4" key="1">
    <citation type="submission" date="2018-02" db="EMBL/GenBank/DDBJ databases">
        <authorList>
            <person name="Holder M.E."/>
            <person name="Ajami N.J."/>
            <person name="Petrosino J.F."/>
        </authorList>
    </citation>
    <scope>NUCLEOTIDE SEQUENCE [LARGE SCALE GENOMIC DNA]</scope>
    <source>
        <strain evidence="4">CCUG 47711</strain>
    </source>
</reference>
<dbReference type="OrthoDB" id="252257at2"/>
<proteinExistence type="predicted"/>
<dbReference type="SMART" id="SM00530">
    <property type="entry name" value="HTH_XRE"/>
    <property type="match status" value="1"/>
</dbReference>
<dbReference type="AlphaFoldDB" id="A0A2S0KNP7"/>
<dbReference type="PANTHER" id="PTHR46797:SF1">
    <property type="entry name" value="METHYLPHOSPHONATE SYNTHASE"/>
    <property type="match status" value="1"/>
</dbReference>
<dbReference type="InterPro" id="IPR001387">
    <property type="entry name" value="Cro/C1-type_HTH"/>
</dbReference>
<gene>
    <name evidence="3" type="ORF">C5Q98_05190</name>
</gene>
<evidence type="ECO:0000313" key="3">
    <source>
        <dbReference type="EMBL" id="AVM42643.1"/>
    </source>
</evidence>
<protein>
    <recommendedName>
        <fullName evidence="2">HTH cro/C1-type domain-containing protein</fullName>
    </recommendedName>
</protein>
<dbReference type="GO" id="GO:0005829">
    <property type="term" value="C:cytosol"/>
    <property type="evidence" value="ECO:0007669"/>
    <property type="project" value="TreeGrafter"/>
</dbReference>
<organism evidence="3 4">
    <name type="scientific">Fastidiosipila sanguinis</name>
    <dbReference type="NCBI Taxonomy" id="236753"/>
    <lineage>
        <taxon>Bacteria</taxon>
        <taxon>Bacillati</taxon>
        <taxon>Bacillota</taxon>
        <taxon>Clostridia</taxon>
        <taxon>Eubacteriales</taxon>
        <taxon>Oscillospiraceae</taxon>
        <taxon>Fastidiosipila</taxon>
    </lineage>
</organism>
<evidence type="ECO:0000256" key="1">
    <source>
        <dbReference type="ARBA" id="ARBA00023125"/>
    </source>
</evidence>
<evidence type="ECO:0000259" key="2">
    <source>
        <dbReference type="PROSITE" id="PS50943"/>
    </source>
</evidence>
<evidence type="ECO:0000313" key="4">
    <source>
        <dbReference type="Proteomes" id="UP000237947"/>
    </source>
</evidence>
<dbReference type="PANTHER" id="PTHR46797">
    <property type="entry name" value="HTH-TYPE TRANSCRIPTIONAL REGULATOR"/>
    <property type="match status" value="1"/>
</dbReference>
<dbReference type="RefSeq" id="WP_106012597.1">
    <property type="nucleotide sequence ID" value="NZ_CP027226.1"/>
</dbReference>
<dbReference type="GO" id="GO:0003677">
    <property type="term" value="F:DNA binding"/>
    <property type="evidence" value="ECO:0007669"/>
    <property type="project" value="UniProtKB-KW"/>
</dbReference>
<feature type="domain" description="HTH cro/C1-type" evidence="2">
    <location>
        <begin position="18"/>
        <end position="72"/>
    </location>
</feature>
<dbReference type="PROSITE" id="PS50943">
    <property type="entry name" value="HTH_CROC1"/>
    <property type="match status" value="1"/>
</dbReference>
<dbReference type="Gene3D" id="1.10.260.40">
    <property type="entry name" value="lambda repressor-like DNA-binding domains"/>
    <property type="match status" value="1"/>
</dbReference>
<dbReference type="KEGG" id="fsa:C5Q98_05190"/>
<sequence>MKNNFFTEMQKVILGELVRKYRLRNNKSQAELSFYAEMNPSYLSTIECGNSMVTITKLIDICKSLEMSPALFLEEFVQELNKFLDKDSRIKQIDDIKDSPEEDSFNVNTQ</sequence>
<dbReference type="InterPro" id="IPR010982">
    <property type="entry name" value="Lambda_DNA-bd_dom_sf"/>
</dbReference>
<dbReference type="EMBL" id="CP027226">
    <property type="protein sequence ID" value="AVM42643.1"/>
    <property type="molecule type" value="Genomic_DNA"/>
</dbReference>
<dbReference type="Pfam" id="PF01381">
    <property type="entry name" value="HTH_3"/>
    <property type="match status" value="1"/>
</dbReference>
<accession>A0A2S0KNP7</accession>
<name>A0A2S0KNP7_9FIRM</name>
<keyword evidence="4" id="KW-1185">Reference proteome</keyword>
<keyword evidence="1" id="KW-0238">DNA-binding</keyword>
<dbReference type="GO" id="GO:0003700">
    <property type="term" value="F:DNA-binding transcription factor activity"/>
    <property type="evidence" value="ECO:0007669"/>
    <property type="project" value="TreeGrafter"/>
</dbReference>